<proteinExistence type="predicted"/>
<organism evidence="1 2">
    <name type="scientific">Paramecium primaurelia</name>
    <dbReference type="NCBI Taxonomy" id="5886"/>
    <lineage>
        <taxon>Eukaryota</taxon>
        <taxon>Sar</taxon>
        <taxon>Alveolata</taxon>
        <taxon>Ciliophora</taxon>
        <taxon>Intramacronucleata</taxon>
        <taxon>Oligohymenophorea</taxon>
        <taxon>Peniculida</taxon>
        <taxon>Parameciidae</taxon>
        <taxon>Paramecium</taxon>
    </lineage>
</organism>
<sequence>MEQQDMNMCQKHKLEIILVGLDSKISQEDRCLCIRCIIERVNKKKMNLINEKNFMIKEMKMNQENQRIIDNKKRLDNFNGIEQLLKELKQNIDSIFDKIFNNILSKFNQIQSDVANIELQSIIFNFEEDIESLSQYKEYQNNEQQIKIIEDHHKLVEQIQKQLESSINSEQYYKLMSHSINNTNQKIEQDQENNEQNYDKSKRQQNICIGNYLSRTYKRNYNVQFKCEFQFITQNGLCQMYLIISCIIHSFRRSLYLMRFLLKKIQTSLNNLHYTRNFIKLENTQNDRRRDQIVK</sequence>
<evidence type="ECO:0000313" key="2">
    <source>
        <dbReference type="Proteomes" id="UP000688137"/>
    </source>
</evidence>
<evidence type="ECO:0000313" key="1">
    <source>
        <dbReference type="EMBL" id="CAD8058014.1"/>
    </source>
</evidence>
<gene>
    <name evidence="1" type="ORF">PPRIM_AZ9-3.1.T0260334</name>
</gene>
<protein>
    <submittedName>
        <fullName evidence="1">Uncharacterized protein</fullName>
    </submittedName>
</protein>
<dbReference type="EMBL" id="CAJJDM010000025">
    <property type="protein sequence ID" value="CAD8058014.1"/>
    <property type="molecule type" value="Genomic_DNA"/>
</dbReference>
<name>A0A8S1L5T6_PARPR</name>
<dbReference type="AlphaFoldDB" id="A0A8S1L5T6"/>
<keyword evidence="2" id="KW-1185">Reference proteome</keyword>
<dbReference type="Proteomes" id="UP000688137">
    <property type="component" value="Unassembled WGS sequence"/>
</dbReference>
<reference evidence="1" key="1">
    <citation type="submission" date="2021-01" db="EMBL/GenBank/DDBJ databases">
        <authorList>
            <consortium name="Genoscope - CEA"/>
            <person name="William W."/>
        </authorList>
    </citation>
    <scope>NUCLEOTIDE SEQUENCE</scope>
</reference>
<comment type="caution">
    <text evidence="1">The sequence shown here is derived from an EMBL/GenBank/DDBJ whole genome shotgun (WGS) entry which is preliminary data.</text>
</comment>
<accession>A0A8S1L5T6</accession>